<keyword evidence="3" id="KW-0560">Oxidoreductase</keyword>
<feature type="non-terminal residue" evidence="5">
    <location>
        <position position="150"/>
    </location>
</feature>
<organism evidence="5">
    <name type="scientific">marine metagenome</name>
    <dbReference type="NCBI Taxonomy" id="408172"/>
    <lineage>
        <taxon>unclassified sequences</taxon>
        <taxon>metagenomes</taxon>
        <taxon>ecological metagenomes</taxon>
    </lineage>
</organism>
<dbReference type="AlphaFoldDB" id="A0A382SDX3"/>
<evidence type="ECO:0000259" key="4">
    <source>
        <dbReference type="Pfam" id="PF00881"/>
    </source>
</evidence>
<dbReference type="EMBL" id="UINC01128422">
    <property type="protein sequence ID" value="SVD08160.1"/>
    <property type="molecule type" value="Genomic_DNA"/>
</dbReference>
<dbReference type="Gene3D" id="3.40.109.10">
    <property type="entry name" value="NADH Oxidase"/>
    <property type="match status" value="1"/>
</dbReference>
<evidence type="ECO:0000256" key="2">
    <source>
        <dbReference type="ARBA" id="ARBA00022643"/>
    </source>
</evidence>
<evidence type="ECO:0000313" key="5">
    <source>
        <dbReference type="EMBL" id="SVD08160.1"/>
    </source>
</evidence>
<gene>
    <name evidence="5" type="ORF">METZ01_LOCUS361014</name>
</gene>
<dbReference type="InterPro" id="IPR000415">
    <property type="entry name" value="Nitroreductase-like"/>
</dbReference>
<keyword evidence="1" id="KW-0285">Flavoprotein</keyword>
<feature type="domain" description="Nitroreductase" evidence="4">
    <location>
        <begin position="30"/>
        <end position="149"/>
    </location>
</feature>
<reference evidence="5" key="1">
    <citation type="submission" date="2018-05" db="EMBL/GenBank/DDBJ databases">
        <authorList>
            <person name="Lanie J.A."/>
            <person name="Ng W.-L."/>
            <person name="Kazmierczak K.M."/>
            <person name="Andrzejewski T.M."/>
            <person name="Davidsen T.M."/>
            <person name="Wayne K.J."/>
            <person name="Tettelin H."/>
            <person name="Glass J.I."/>
            <person name="Rusch D."/>
            <person name="Podicherti R."/>
            <person name="Tsui H.-C.T."/>
            <person name="Winkler M.E."/>
        </authorList>
    </citation>
    <scope>NUCLEOTIDE SEQUENCE</scope>
</reference>
<dbReference type="PANTHER" id="PTHR23026">
    <property type="entry name" value="NADPH NITROREDUCTASE"/>
    <property type="match status" value="1"/>
</dbReference>
<dbReference type="PANTHER" id="PTHR23026:SF90">
    <property type="entry name" value="IODOTYROSINE DEIODINASE 1"/>
    <property type="match status" value="1"/>
</dbReference>
<evidence type="ECO:0000256" key="1">
    <source>
        <dbReference type="ARBA" id="ARBA00022630"/>
    </source>
</evidence>
<dbReference type="SUPFAM" id="SSF55469">
    <property type="entry name" value="FMN-dependent nitroreductase-like"/>
    <property type="match status" value="1"/>
</dbReference>
<dbReference type="Pfam" id="PF00881">
    <property type="entry name" value="Nitroreductase"/>
    <property type="match status" value="1"/>
</dbReference>
<sequence>MAFQKMSFRTYVETEMVDRSEKYLQLMKIRRTVREFSDRSVPIGIIKNAVKTAASAPSGANKQPWHFVIVQDPIVKKEIRRAAEKEEKEFYSHRAPDYWLKDLNQFKTDWHKPFLEIAPYLIAIFRQRYELDNKGQRKNYYVNESVGIAS</sequence>
<protein>
    <recommendedName>
        <fullName evidence="4">Nitroreductase domain-containing protein</fullName>
    </recommendedName>
</protein>
<dbReference type="CDD" id="cd02144">
    <property type="entry name" value="iodotyrosine_dehalogenase"/>
    <property type="match status" value="1"/>
</dbReference>
<dbReference type="InterPro" id="IPR050627">
    <property type="entry name" value="Nitroreductase/BluB"/>
</dbReference>
<proteinExistence type="predicted"/>
<accession>A0A382SDX3</accession>
<name>A0A382SDX3_9ZZZZ</name>
<dbReference type="GO" id="GO:0006570">
    <property type="term" value="P:tyrosine metabolic process"/>
    <property type="evidence" value="ECO:0007669"/>
    <property type="project" value="TreeGrafter"/>
</dbReference>
<keyword evidence="2" id="KW-0288">FMN</keyword>
<evidence type="ECO:0000256" key="3">
    <source>
        <dbReference type="ARBA" id="ARBA00023002"/>
    </source>
</evidence>
<dbReference type="InterPro" id="IPR029479">
    <property type="entry name" value="Nitroreductase"/>
</dbReference>
<dbReference type="GO" id="GO:0016491">
    <property type="term" value="F:oxidoreductase activity"/>
    <property type="evidence" value="ECO:0007669"/>
    <property type="project" value="UniProtKB-KW"/>
</dbReference>
<dbReference type="GO" id="GO:0005886">
    <property type="term" value="C:plasma membrane"/>
    <property type="evidence" value="ECO:0007669"/>
    <property type="project" value="TreeGrafter"/>
</dbReference>